<dbReference type="PANTHER" id="PTHR33734">
    <property type="entry name" value="LYSM DOMAIN-CONTAINING GPI-ANCHORED PROTEIN 2"/>
    <property type="match status" value="1"/>
</dbReference>
<feature type="region of interest" description="Disordered" evidence="1">
    <location>
        <begin position="129"/>
        <end position="151"/>
    </location>
</feature>
<dbReference type="AlphaFoldDB" id="A0A0P6X814"/>
<evidence type="ECO:0000259" key="3">
    <source>
        <dbReference type="PROSITE" id="PS51782"/>
    </source>
</evidence>
<dbReference type="STRING" id="229920.ADM99_11465"/>
<dbReference type="Pfam" id="PF01476">
    <property type="entry name" value="LysM"/>
    <property type="match status" value="2"/>
</dbReference>
<keyword evidence="2" id="KW-1133">Transmembrane helix</keyword>
<organism evidence="4 5">
    <name type="scientific">Leptolinea tardivitalis</name>
    <dbReference type="NCBI Taxonomy" id="229920"/>
    <lineage>
        <taxon>Bacteria</taxon>
        <taxon>Bacillati</taxon>
        <taxon>Chloroflexota</taxon>
        <taxon>Anaerolineae</taxon>
        <taxon>Anaerolineales</taxon>
        <taxon>Anaerolineaceae</taxon>
        <taxon>Leptolinea</taxon>
    </lineage>
</organism>
<dbReference type="Gene3D" id="3.10.350.10">
    <property type="entry name" value="LysM domain"/>
    <property type="match status" value="2"/>
</dbReference>
<feature type="compositionally biased region" description="Pro residues" evidence="1">
    <location>
        <begin position="142"/>
        <end position="151"/>
    </location>
</feature>
<evidence type="ECO:0000256" key="2">
    <source>
        <dbReference type="SAM" id="Phobius"/>
    </source>
</evidence>
<keyword evidence="5" id="KW-1185">Reference proteome</keyword>
<dbReference type="PROSITE" id="PS51782">
    <property type="entry name" value="LYSM"/>
    <property type="match status" value="2"/>
</dbReference>
<keyword evidence="2" id="KW-0812">Transmembrane</keyword>
<evidence type="ECO:0000313" key="4">
    <source>
        <dbReference type="EMBL" id="KPL71311.1"/>
    </source>
</evidence>
<dbReference type="Proteomes" id="UP000050430">
    <property type="component" value="Unassembled WGS sequence"/>
</dbReference>
<dbReference type="SUPFAM" id="SSF54106">
    <property type="entry name" value="LysM domain"/>
    <property type="match status" value="2"/>
</dbReference>
<feature type="transmembrane region" description="Helical" evidence="2">
    <location>
        <begin position="90"/>
        <end position="114"/>
    </location>
</feature>
<dbReference type="CDD" id="cd00118">
    <property type="entry name" value="LysM"/>
    <property type="match status" value="2"/>
</dbReference>
<accession>A0A0P6X814</accession>
<reference evidence="4 5" key="1">
    <citation type="submission" date="2015-07" db="EMBL/GenBank/DDBJ databases">
        <title>Genome sequence of Leptolinea tardivitalis DSM 16556.</title>
        <authorList>
            <person name="Hemp J."/>
            <person name="Ward L.M."/>
            <person name="Pace L.A."/>
            <person name="Fischer W.W."/>
        </authorList>
    </citation>
    <scope>NUCLEOTIDE SEQUENCE [LARGE SCALE GENOMIC DNA]</scope>
    <source>
        <strain evidence="4 5">YMTK-2</strain>
    </source>
</reference>
<feature type="domain" description="LysM" evidence="3">
    <location>
        <begin position="230"/>
        <end position="273"/>
    </location>
</feature>
<evidence type="ECO:0000256" key="1">
    <source>
        <dbReference type="SAM" id="MobiDB-lite"/>
    </source>
</evidence>
<name>A0A0P6X814_9CHLR</name>
<dbReference type="PANTHER" id="PTHR33734:SF22">
    <property type="entry name" value="MEMBRANE-BOUND LYTIC MUREIN TRANSGLYCOSYLASE D"/>
    <property type="match status" value="1"/>
</dbReference>
<proteinExistence type="predicted"/>
<dbReference type="SMART" id="SM00257">
    <property type="entry name" value="LysM"/>
    <property type="match status" value="2"/>
</dbReference>
<dbReference type="InterPro" id="IPR036779">
    <property type="entry name" value="LysM_dom_sf"/>
</dbReference>
<gene>
    <name evidence="4" type="ORF">ADM99_11465</name>
</gene>
<dbReference type="InterPro" id="IPR018392">
    <property type="entry name" value="LysM"/>
</dbReference>
<feature type="compositionally biased region" description="Low complexity" evidence="1">
    <location>
        <begin position="129"/>
        <end position="141"/>
    </location>
</feature>
<keyword evidence="2" id="KW-0472">Membrane</keyword>
<sequence>MYQYLNNAENGLFQNDQTAYGIIRVSGQFPRTILKMNPQSTSTSRICPTCGSKIGENATRCQVCGRNLVPTDSKSANRPIQGSRLPEIHLSLPVAIGVIILLLALGGVVIYSVLSGTGRVTQPTVTPTASLTPTITSTPLPSETPTPLPSFTPLPPVEYTVKSGDNCSIIAAVFKVSINSVITLNNLPADCGSLYIGQKLLVPQPTPTASPLPSATLSEADSTEQACEKVSYTVGENDTLSGIANAYRVSMDSIKTFNGLTSDTVYQGQTLNIPLCERLPTAGPTPTPTAPPPYGSPNLLLPADGTSFTIQNETVTLQWASIGELRQNETYKVTVIDVTDGAGRKLVDYSTDTKYIVPVTFRPAGNTPHVIRWSITVARQTGTTKDGNPIWENAGASSYERVFTWWGGVPETTPIPVQQ</sequence>
<feature type="domain" description="LysM" evidence="3">
    <location>
        <begin position="157"/>
        <end position="202"/>
    </location>
</feature>
<dbReference type="EMBL" id="LGCK01000011">
    <property type="protein sequence ID" value="KPL71311.1"/>
    <property type="molecule type" value="Genomic_DNA"/>
</dbReference>
<evidence type="ECO:0000313" key="5">
    <source>
        <dbReference type="Proteomes" id="UP000050430"/>
    </source>
</evidence>
<protein>
    <recommendedName>
        <fullName evidence="3">LysM domain-containing protein</fullName>
    </recommendedName>
</protein>
<comment type="caution">
    <text evidence="4">The sequence shown here is derived from an EMBL/GenBank/DDBJ whole genome shotgun (WGS) entry which is preliminary data.</text>
</comment>